<keyword evidence="2" id="KW-0808">Transferase</keyword>
<dbReference type="NCBIfam" id="TIGR03837">
    <property type="entry name" value="efp_Arg_rhamno"/>
    <property type="match status" value="1"/>
</dbReference>
<evidence type="ECO:0000256" key="2">
    <source>
        <dbReference type="ARBA" id="ARBA00022679"/>
    </source>
</evidence>
<dbReference type="Pfam" id="PF10093">
    <property type="entry name" value="EarP"/>
    <property type="match status" value="1"/>
</dbReference>
<reference evidence="3" key="1">
    <citation type="submission" date="2016-10" db="EMBL/GenBank/DDBJ databases">
        <title>Sequence of Gallionella enrichment culture.</title>
        <authorList>
            <person name="Poehlein A."/>
            <person name="Muehling M."/>
            <person name="Daniel R."/>
        </authorList>
    </citation>
    <scope>NUCLEOTIDE SEQUENCE</scope>
</reference>
<sequence>MRGLHRVAEFGQTRAAATMRVVQRLVRLRGACAVLRMSQRETWDLFCHVVDNYGDIGVGWRLARQLAAEHDRHVRLFVDDLNTFRSICPQLNPRLAQQAVDGVQVLSWARQLQLEPGDVVVELFGCHLAAPFVERIQARGAARVRWVNLEHLSAEPWVEGAHLRPSPQPGGVNKLFFFPGFTRGTGGLLREASLLTRRDAWQAMPAARRIALRALGLPPPPEHAVTVLLFGYARERLDDWLNALAAAARPTVLWICPGPLRDAINAWLHMELLLGQATVRGSLTLCALPFVAQERFDELLWAADLCVVRGEDSFVRAQWAARPLLWHIYPQHDDAHLVKLQAFLDLYLAGVDADLAETVGALWQAWNRGLELDAVWSDFVAELPRLQRHAERWAAQMAQQPDLASQLVRALRDLGGSGLPL</sequence>
<keyword evidence="1" id="KW-0328">Glycosyltransferase</keyword>
<evidence type="ECO:0000313" key="3">
    <source>
        <dbReference type="EMBL" id="OIQ85092.1"/>
    </source>
</evidence>
<dbReference type="AlphaFoldDB" id="A0A1J5QZE3"/>
<dbReference type="PIRSF" id="PIRSF015557">
    <property type="entry name" value="UCP015557"/>
    <property type="match status" value="1"/>
</dbReference>
<evidence type="ECO:0008006" key="4">
    <source>
        <dbReference type="Google" id="ProtNLM"/>
    </source>
</evidence>
<name>A0A1J5QZE3_9ZZZZ</name>
<proteinExistence type="predicted"/>
<gene>
    <name evidence="3" type="ORF">GALL_330640</name>
</gene>
<protein>
    <recommendedName>
        <fullName evidence="4">Elongation factor P maturation arginine rhamnosyltransferase EarP</fullName>
    </recommendedName>
</protein>
<dbReference type="InterPro" id="IPR016633">
    <property type="entry name" value="EarP"/>
</dbReference>
<comment type="caution">
    <text evidence="3">The sequence shown here is derived from an EMBL/GenBank/DDBJ whole genome shotgun (WGS) entry which is preliminary data.</text>
</comment>
<dbReference type="EMBL" id="MLJW01000568">
    <property type="protein sequence ID" value="OIQ85092.1"/>
    <property type="molecule type" value="Genomic_DNA"/>
</dbReference>
<evidence type="ECO:0000256" key="1">
    <source>
        <dbReference type="ARBA" id="ARBA00022676"/>
    </source>
</evidence>
<dbReference type="GO" id="GO:0106361">
    <property type="term" value="F:protein-arginine rhamnosyltransferase activity"/>
    <property type="evidence" value="ECO:0007669"/>
    <property type="project" value="InterPro"/>
</dbReference>
<accession>A0A1J5QZE3</accession>
<organism evidence="3">
    <name type="scientific">mine drainage metagenome</name>
    <dbReference type="NCBI Taxonomy" id="410659"/>
    <lineage>
        <taxon>unclassified sequences</taxon>
        <taxon>metagenomes</taxon>
        <taxon>ecological metagenomes</taxon>
    </lineage>
</organism>